<accession>A0A6L8MNX8</accession>
<dbReference type="RefSeq" id="WP_161018386.1">
    <property type="nucleotide sequence ID" value="NZ_WWCP01000002.1"/>
</dbReference>
<dbReference type="Proteomes" id="UP000474565">
    <property type="component" value="Unassembled WGS sequence"/>
</dbReference>
<evidence type="ECO:0000313" key="1">
    <source>
        <dbReference type="EMBL" id="MYM81088.1"/>
    </source>
</evidence>
<proteinExistence type="predicted"/>
<sequence>MPTTTINAGESAKTITLQEGELLTLSGSDAAAGVAYLLDQVAGGSNSVRSWTIGPGALPPIGPFSGVQRVRISCSVGMVTATTGSGLLNIPRVIAQSAVPVIIVPSGSVAADGTITLGTALNVVYAGAWIKLPAGAIVGGAAGLYYCTFSSTTVGSVKDLFVNPAVSPFVSYIPVGPLTAAVGSGAYTQSLSITQLCNVTVPGGAMGPNGVFRSEVIFGSSNTANNKAYYAGMTPTNLFVGLNISGAGATGTCGRVRLANRGSQNSQTYFAGGWGYGPVQLPQLQRSFDMSVDQPFFYSAALTNAADYVVLEGFTAEILPG</sequence>
<evidence type="ECO:0000313" key="2">
    <source>
        <dbReference type="Proteomes" id="UP000474565"/>
    </source>
</evidence>
<dbReference type="AlphaFoldDB" id="A0A6L8MNX8"/>
<gene>
    <name evidence="1" type="ORF">GTP44_03820</name>
</gene>
<protein>
    <submittedName>
        <fullName evidence="1">Uncharacterized protein</fullName>
    </submittedName>
</protein>
<reference evidence="1 2" key="1">
    <citation type="submission" date="2019-12" db="EMBL/GenBank/DDBJ databases">
        <title>Novel species isolated from a subtropical stream in China.</title>
        <authorList>
            <person name="Lu H."/>
        </authorList>
    </citation>
    <scope>NUCLEOTIDE SEQUENCE [LARGE SCALE GENOMIC DNA]</scope>
    <source>
        <strain evidence="1 2">FT50W</strain>
    </source>
</reference>
<dbReference type="EMBL" id="WWCP01000002">
    <property type="protein sequence ID" value="MYM81088.1"/>
    <property type="molecule type" value="Genomic_DNA"/>
</dbReference>
<comment type="caution">
    <text evidence="1">The sequence shown here is derived from an EMBL/GenBank/DDBJ whole genome shotgun (WGS) entry which is preliminary data.</text>
</comment>
<organism evidence="1 2">
    <name type="scientific">Duganella lactea</name>
    <dbReference type="NCBI Taxonomy" id="2692173"/>
    <lineage>
        <taxon>Bacteria</taxon>
        <taxon>Pseudomonadati</taxon>
        <taxon>Pseudomonadota</taxon>
        <taxon>Betaproteobacteria</taxon>
        <taxon>Burkholderiales</taxon>
        <taxon>Oxalobacteraceae</taxon>
        <taxon>Telluria group</taxon>
        <taxon>Duganella</taxon>
    </lineage>
</organism>
<name>A0A6L8MNX8_9BURK</name>